<comment type="caution">
    <text evidence="9">The sequence shown here is derived from an EMBL/GenBank/DDBJ whole genome shotgun (WGS) entry which is preliminary data.</text>
</comment>
<keyword evidence="4 8" id="KW-0812">Transmembrane</keyword>
<dbReference type="GO" id="GO:0015109">
    <property type="term" value="F:chromate transmembrane transporter activity"/>
    <property type="evidence" value="ECO:0007669"/>
    <property type="project" value="InterPro"/>
</dbReference>
<comment type="similarity">
    <text evidence="2">Belongs to the chromate ion transporter (CHR) (TC 2.A.51) family.</text>
</comment>
<evidence type="ECO:0000256" key="4">
    <source>
        <dbReference type="ARBA" id="ARBA00022692"/>
    </source>
</evidence>
<accession>A0A853IKS4</accession>
<dbReference type="RefSeq" id="WP_180551652.1">
    <property type="nucleotide sequence ID" value="NZ_JACCKX010000001.1"/>
</dbReference>
<evidence type="ECO:0000256" key="2">
    <source>
        <dbReference type="ARBA" id="ARBA00005262"/>
    </source>
</evidence>
<dbReference type="InterPro" id="IPR052518">
    <property type="entry name" value="CHR_Transporter"/>
</dbReference>
<proteinExistence type="inferred from homology"/>
<name>A0A853IKS4_9BURK</name>
<evidence type="ECO:0000256" key="5">
    <source>
        <dbReference type="ARBA" id="ARBA00022989"/>
    </source>
</evidence>
<dbReference type="PANTHER" id="PTHR43663">
    <property type="entry name" value="CHROMATE TRANSPORT PROTEIN-RELATED"/>
    <property type="match status" value="1"/>
</dbReference>
<reference evidence="9 10" key="1">
    <citation type="submission" date="2020-07" db="EMBL/GenBank/DDBJ databases">
        <authorList>
            <person name="Maaloum M."/>
        </authorList>
    </citation>
    <scope>NUCLEOTIDE SEQUENCE [LARGE SCALE GENOMIC DNA]</scope>
    <source>
        <strain evidence="9 10">GCS-AN-3</strain>
    </source>
</reference>
<keyword evidence="10" id="KW-1185">Reference proteome</keyword>
<evidence type="ECO:0000256" key="7">
    <source>
        <dbReference type="SAM" id="MobiDB-lite"/>
    </source>
</evidence>
<dbReference type="AlphaFoldDB" id="A0A853IKS4"/>
<evidence type="ECO:0000313" key="9">
    <source>
        <dbReference type="EMBL" id="NZA00892.1"/>
    </source>
</evidence>
<gene>
    <name evidence="9" type="ORF">H0I39_02195</name>
</gene>
<feature type="transmembrane region" description="Helical" evidence="8">
    <location>
        <begin position="164"/>
        <end position="181"/>
    </location>
</feature>
<feature type="transmembrane region" description="Helical" evidence="8">
    <location>
        <begin position="111"/>
        <end position="132"/>
    </location>
</feature>
<organism evidence="9 10">
    <name type="scientific">Ottowia beijingensis</name>
    <dbReference type="NCBI Taxonomy" id="1207057"/>
    <lineage>
        <taxon>Bacteria</taxon>
        <taxon>Pseudomonadati</taxon>
        <taxon>Pseudomonadota</taxon>
        <taxon>Betaproteobacteria</taxon>
        <taxon>Burkholderiales</taxon>
        <taxon>Comamonadaceae</taxon>
        <taxon>Ottowia</taxon>
    </lineage>
</organism>
<dbReference type="Pfam" id="PF02417">
    <property type="entry name" value="Chromate_transp"/>
    <property type="match status" value="1"/>
</dbReference>
<evidence type="ECO:0000256" key="6">
    <source>
        <dbReference type="ARBA" id="ARBA00023136"/>
    </source>
</evidence>
<keyword evidence="6 8" id="KW-0472">Membrane</keyword>
<dbReference type="PANTHER" id="PTHR43663:SF1">
    <property type="entry name" value="CHROMATE TRANSPORTER"/>
    <property type="match status" value="1"/>
</dbReference>
<feature type="transmembrane region" description="Helical" evidence="8">
    <location>
        <begin position="138"/>
        <end position="157"/>
    </location>
</feature>
<comment type="subcellular location">
    <subcellularLocation>
        <location evidence="1">Cell membrane</location>
        <topology evidence="1">Multi-pass membrane protein</topology>
    </subcellularLocation>
</comment>
<dbReference type="EMBL" id="JACCKX010000001">
    <property type="protein sequence ID" value="NZA00892.1"/>
    <property type="molecule type" value="Genomic_DNA"/>
</dbReference>
<evidence type="ECO:0000256" key="8">
    <source>
        <dbReference type="SAM" id="Phobius"/>
    </source>
</evidence>
<evidence type="ECO:0000256" key="3">
    <source>
        <dbReference type="ARBA" id="ARBA00022475"/>
    </source>
</evidence>
<feature type="transmembrane region" description="Helical" evidence="8">
    <location>
        <begin position="72"/>
        <end position="99"/>
    </location>
</feature>
<protein>
    <submittedName>
        <fullName evidence="9">Chromate transporter</fullName>
    </submittedName>
</protein>
<evidence type="ECO:0000256" key="1">
    <source>
        <dbReference type="ARBA" id="ARBA00004651"/>
    </source>
</evidence>
<dbReference type="GO" id="GO:0005886">
    <property type="term" value="C:plasma membrane"/>
    <property type="evidence" value="ECO:0007669"/>
    <property type="project" value="UniProtKB-SubCell"/>
</dbReference>
<dbReference type="InterPro" id="IPR003370">
    <property type="entry name" value="Chromate_transpt"/>
</dbReference>
<keyword evidence="3" id="KW-1003">Cell membrane</keyword>
<evidence type="ECO:0000313" key="10">
    <source>
        <dbReference type="Proteomes" id="UP000589716"/>
    </source>
</evidence>
<feature type="region of interest" description="Disordered" evidence="7">
    <location>
        <begin position="188"/>
        <end position="210"/>
    </location>
</feature>
<sequence length="210" mass="21872">MNAPRSRADLFWSFTWLALQGFGGVLAVVQRELVEKKRWLSREQFIEDWAVAQIMPGPNVVNLSMMIGDRHFGLSGALAALAGMLVLPLGVVLVLAALFATVADHELAQRALRGMGAVAAGLIIATGIKLIAALRSNVMGPAACALLALASFVAIALLRWPLGAVLLVIGGAGCAWAWHRLGATPTPPGPLAHGAPHPAALTDADSGQKP</sequence>
<dbReference type="Proteomes" id="UP000589716">
    <property type="component" value="Unassembled WGS sequence"/>
</dbReference>
<feature type="compositionally biased region" description="Low complexity" evidence="7">
    <location>
        <begin position="191"/>
        <end position="202"/>
    </location>
</feature>
<keyword evidence="5 8" id="KW-1133">Transmembrane helix</keyword>